<sequence length="191" mass="22059">MDFQGIIRPFVILVLGWFLATRQLILKNSDSNNPAVLMLHPAYHFFYSIFVGAGLLFIFQEKDRRMPSDPVTKCEDYFNETFSKFGFMTQKIDRNSDGVMDILRSSNFIIRFIIIYLVCTIVAVMYAVWLKRFSGQEINKKTLKIHMFRFSSISLGISIALYIVMTLLYKRSYGEEMIPDATSAGCQVLNI</sequence>
<gene>
    <name evidence="2" type="ORF">TetV_119</name>
</gene>
<feature type="transmembrane region" description="Helical" evidence="1">
    <location>
        <begin position="6"/>
        <end position="25"/>
    </location>
</feature>
<keyword evidence="1" id="KW-0812">Transmembrane</keyword>
<protein>
    <submittedName>
        <fullName evidence="2">Uncharacterized protein</fullName>
    </submittedName>
</protein>
<dbReference type="EMBL" id="KY322437">
    <property type="protein sequence ID" value="AUF82211.1"/>
    <property type="molecule type" value="Genomic_DNA"/>
</dbReference>
<feature type="transmembrane region" description="Helical" evidence="1">
    <location>
        <begin position="108"/>
        <end position="129"/>
    </location>
</feature>
<dbReference type="Proteomes" id="UP000244773">
    <property type="component" value="Segment"/>
</dbReference>
<reference evidence="2" key="1">
    <citation type="journal article" date="2018" name="Virology">
        <title>A giant virus infecting green algae encodes key fermentation genes.</title>
        <authorList>
            <person name="Schvarcz C.R."/>
            <person name="Steward G.F."/>
        </authorList>
    </citation>
    <scope>NUCLEOTIDE SEQUENCE [LARGE SCALE GENOMIC DNA]</scope>
</reference>
<organism evidence="2">
    <name type="scientific">Tetraselmis virus 1</name>
    <dbReference type="NCBI Taxonomy" id="2060617"/>
    <lineage>
        <taxon>Viruses</taxon>
        <taxon>Varidnaviria</taxon>
        <taxon>Bamfordvirae</taxon>
        <taxon>Nucleocytoviricota</taxon>
        <taxon>Megaviricetes</taxon>
        <taxon>Imitervirales</taxon>
        <taxon>Allomimiviridae</taxon>
        <taxon>Oceanusvirus</taxon>
        <taxon>Oceanusvirus kaneohense</taxon>
    </lineage>
</organism>
<evidence type="ECO:0000313" key="3">
    <source>
        <dbReference type="Proteomes" id="UP000244773"/>
    </source>
</evidence>
<accession>A0A2P0VMU4</accession>
<keyword evidence="1" id="KW-0472">Membrane</keyword>
<keyword evidence="1" id="KW-1133">Transmembrane helix</keyword>
<keyword evidence="3" id="KW-1185">Reference proteome</keyword>
<evidence type="ECO:0000313" key="2">
    <source>
        <dbReference type="EMBL" id="AUF82211.1"/>
    </source>
</evidence>
<evidence type="ECO:0000256" key="1">
    <source>
        <dbReference type="SAM" id="Phobius"/>
    </source>
</evidence>
<name>A0A2P0VMU4_9VIRU</name>
<feature type="transmembrane region" description="Helical" evidence="1">
    <location>
        <begin position="37"/>
        <end position="59"/>
    </location>
</feature>
<proteinExistence type="predicted"/>
<feature type="transmembrane region" description="Helical" evidence="1">
    <location>
        <begin position="150"/>
        <end position="169"/>
    </location>
</feature>